<gene>
    <name evidence="1" type="ORF">LCGC14_2945020</name>
</gene>
<proteinExistence type="predicted"/>
<evidence type="ECO:0000313" key="1">
    <source>
        <dbReference type="EMBL" id="KKK40826.1"/>
    </source>
</evidence>
<feature type="non-terminal residue" evidence="1">
    <location>
        <position position="61"/>
    </location>
</feature>
<protein>
    <submittedName>
        <fullName evidence="1">Uncharacterized protein</fullName>
    </submittedName>
</protein>
<sequence length="61" mass="7259">MSQLKVDLNIYMLPLCQRKICGVSGIWQLEIVSYFIQILYYRIVDDSNTIIRKNRNAHQNK</sequence>
<comment type="caution">
    <text evidence="1">The sequence shown here is derived from an EMBL/GenBank/DDBJ whole genome shotgun (WGS) entry which is preliminary data.</text>
</comment>
<reference evidence="1" key="1">
    <citation type="journal article" date="2015" name="Nature">
        <title>Complex archaea that bridge the gap between prokaryotes and eukaryotes.</title>
        <authorList>
            <person name="Spang A."/>
            <person name="Saw J.H."/>
            <person name="Jorgensen S.L."/>
            <person name="Zaremba-Niedzwiedzka K."/>
            <person name="Martijn J."/>
            <person name="Lind A.E."/>
            <person name="van Eijk R."/>
            <person name="Schleper C."/>
            <person name="Guy L."/>
            <person name="Ettema T.J."/>
        </authorList>
    </citation>
    <scope>NUCLEOTIDE SEQUENCE</scope>
</reference>
<dbReference type="EMBL" id="LAZR01070447">
    <property type="protein sequence ID" value="KKK40826.1"/>
    <property type="molecule type" value="Genomic_DNA"/>
</dbReference>
<name>A0A0F8XXC8_9ZZZZ</name>
<organism evidence="1">
    <name type="scientific">marine sediment metagenome</name>
    <dbReference type="NCBI Taxonomy" id="412755"/>
    <lineage>
        <taxon>unclassified sequences</taxon>
        <taxon>metagenomes</taxon>
        <taxon>ecological metagenomes</taxon>
    </lineage>
</organism>
<accession>A0A0F8XXC8</accession>
<dbReference type="AlphaFoldDB" id="A0A0F8XXC8"/>